<evidence type="ECO:0000313" key="3">
    <source>
        <dbReference type="Proteomes" id="UP000054498"/>
    </source>
</evidence>
<dbReference type="PANTHER" id="PTHR35273:SF2">
    <property type="entry name" value="ALPHA-GALACTOSIDASE"/>
    <property type="match status" value="1"/>
</dbReference>
<dbReference type="InterPro" id="IPR013785">
    <property type="entry name" value="Aldolase_TIM"/>
</dbReference>
<dbReference type="PANTHER" id="PTHR35273">
    <property type="entry name" value="ALPHA-1,4 POLYGALACTOSAMINIDASE, PUTATIVE (AFU_ORTHOLOGUE AFUA_3G07890)-RELATED"/>
    <property type="match status" value="1"/>
</dbReference>
<dbReference type="InterPro" id="IPR004352">
    <property type="entry name" value="GH114_TIM-barrel"/>
</dbReference>
<dbReference type="KEGG" id="mng:MNEG_15329"/>
<keyword evidence="3" id="KW-1185">Reference proteome</keyword>
<dbReference type="OrthoDB" id="2108802at2759"/>
<feature type="domain" description="Glycoside-hydrolase family GH114 TIM-barrel" evidence="1">
    <location>
        <begin position="4"/>
        <end position="148"/>
    </location>
</feature>
<evidence type="ECO:0000313" key="2">
    <source>
        <dbReference type="EMBL" id="KIY92634.1"/>
    </source>
</evidence>
<evidence type="ECO:0000259" key="1">
    <source>
        <dbReference type="Pfam" id="PF03537"/>
    </source>
</evidence>
<dbReference type="InterPro" id="IPR017853">
    <property type="entry name" value="GH"/>
</dbReference>
<proteinExistence type="predicted"/>
<dbReference type="GeneID" id="25732979"/>
<protein>
    <recommendedName>
        <fullName evidence="1">Glycoside-hydrolase family GH114 TIM-barrel domain-containing protein</fullName>
    </recommendedName>
</protein>
<reference evidence="2 3" key="1">
    <citation type="journal article" date="2013" name="BMC Genomics">
        <title>Reconstruction of the lipid metabolism for the microalga Monoraphidium neglectum from its genome sequence reveals characteristics suitable for biofuel production.</title>
        <authorList>
            <person name="Bogen C."/>
            <person name="Al-Dilaimi A."/>
            <person name="Albersmeier A."/>
            <person name="Wichmann J."/>
            <person name="Grundmann M."/>
            <person name="Rupp O."/>
            <person name="Lauersen K.J."/>
            <person name="Blifernez-Klassen O."/>
            <person name="Kalinowski J."/>
            <person name="Goesmann A."/>
            <person name="Mussgnug J.H."/>
            <person name="Kruse O."/>
        </authorList>
    </citation>
    <scope>NUCLEOTIDE SEQUENCE [LARGE SCALE GENOMIC DNA]</scope>
    <source>
        <strain evidence="2 3">SAG 48.87</strain>
    </source>
</reference>
<dbReference type="Gene3D" id="3.20.20.70">
    <property type="entry name" value="Aldolase class I"/>
    <property type="match status" value="1"/>
</dbReference>
<sequence length="148" mass="16322">MWVESARVYVIDLFYNSAATTAAIAAKGGFAVCRFNAGIYEDWRPDSDEFTDEDHPTSSWLDIQSLNVRSIMQKRLELCKSKGFVAAVPEGLDAFANDNGMGLTAADQISYNTFLANAAHKLGLAAGLMNDLRQVEQLLPSFDFFVNE</sequence>
<dbReference type="EMBL" id="KK105447">
    <property type="protein sequence ID" value="KIY92634.1"/>
    <property type="molecule type" value="Genomic_DNA"/>
</dbReference>
<accession>A0A0D2LLE2</accession>
<dbReference type="RefSeq" id="XP_013891654.1">
    <property type="nucleotide sequence ID" value="XM_014036200.1"/>
</dbReference>
<dbReference type="Proteomes" id="UP000054498">
    <property type="component" value="Unassembled WGS sequence"/>
</dbReference>
<dbReference type="STRING" id="145388.A0A0D2LLE2"/>
<organism evidence="2 3">
    <name type="scientific">Monoraphidium neglectum</name>
    <dbReference type="NCBI Taxonomy" id="145388"/>
    <lineage>
        <taxon>Eukaryota</taxon>
        <taxon>Viridiplantae</taxon>
        <taxon>Chlorophyta</taxon>
        <taxon>core chlorophytes</taxon>
        <taxon>Chlorophyceae</taxon>
        <taxon>CS clade</taxon>
        <taxon>Sphaeropleales</taxon>
        <taxon>Selenastraceae</taxon>
        <taxon>Monoraphidium</taxon>
    </lineage>
</organism>
<gene>
    <name evidence="2" type="ORF">MNEG_15329</name>
</gene>
<dbReference type="Pfam" id="PF03537">
    <property type="entry name" value="Glyco_hydro_114"/>
    <property type="match status" value="1"/>
</dbReference>
<name>A0A0D2LLE2_9CHLO</name>
<dbReference type="SUPFAM" id="SSF51445">
    <property type="entry name" value="(Trans)glycosidases"/>
    <property type="match status" value="1"/>
</dbReference>
<dbReference type="AlphaFoldDB" id="A0A0D2LLE2"/>